<evidence type="ECO:0000313" key="1">
    <source>
        <dbReference type="EMBL" id="MDK1683486.1"/>
    </source>
</evidence>
<comment type="caution">
    <text evidence="1">The sequence shown here is derived from an EMBL/GenBank/DDBJ whole genome shotgun (WGS) entry which is preliminary data.</text>
</comment>
<dbReference type="RefSeq" id="WP_284066739.1">
    <property type="nucleotide sequence ID" value="NZ_JASKNE010000001.1"/>
</dbReference>
<evidence type="ECO:0000313" key="2">
    <source>
        <dbReference type="Proteomes" id="UP001241935"/>
    </source>
</evidence>
<name>A0AAW6UTD4_9GAMM</name>
<accession>A0AAW6UTD4</accession>
<dbReference type="EMBL" id="JASKNE010000001">
    <property type="protein sequence ID" value="MDK1683486.1"/>
    <property type="molecule type" value="Genomic_DNA"/>
</dbReference>
<organism evidence="1 2">
    <name type="scientific">Acinetobacter terrestris</name>
    <dbReference type="NCBI Taxonomy" id="2529843"/>
    <lineage>
        <taxon>Bacteria</taxon>
        <taxon>Pseudomonadati</taxon>
        <taxon>Pseudomonadota</taxon>
        <taxon>Gammaproteobacteria</taxon>
        <taxon>Moraxellales</taxon>
        <taxon>Moraxellaceae</taxon>
        <taxon>Acinetobacter</taxon>
        <taxon>Acinetobacter Taxon 24</taxon>
    </lineage>
</organism>
<gene>
    <name evidence="1" type="ORF">QOR41_06470</name>
</gene>
<sequence>MNDQKKECGCVSNDLVMQLIQSNLQQSKTMEAQNHLLGQIMEQNNNLMDRLETELDDDGEPKSGYLDG</sequence>
<dbReference type="Proteomes" id="UP001241935">
    <property type="component" value="Unassembled WGS sequence"/>
</dbReference>
<protein>
    <recommendedName>
        <fullName evidence="3">SlyX protein</fullName>
    </recommendedName>
</protein>
<dbReference type="AlphaFoldDB" id="A0AAW6UTD4"/>
<proteinExistence type="predicted"/>
<reference evidence="1" key="1">
    <citation type="submission" date="2023-04" db="EMBL/GenBank/DDBJ databases">
        <title>The environmental microbiomes in feedlot watering bowls are a reservoir of florfenicol resistance for bovine respiratory disease pathogens.</title>
        <authorList>
            <person name="Kos D.W."/>
            <person name="Ruzzini A.C."/>
            <person name="Schreiner B."/>
            <person name="Jelinski M.D."/>
        </authorList>
    </citation>
    <scope>NUCLEOTIDE SEQUENCE</scope>
    <source>
        <strain evidence="1">WB3</strain>
    </source>
</reference>
<evidence type="ECO:0008006" key="3">
    <source>
        <dbReference type="Google" id="ProtNLM"/>
    </source>
</evidence>